<proteinExistence type="predicted"/>
<evidence type="ECO:0000256" key="1">
    <source>
        <dbReference type="ARBA" id="ARBA00023277"/>
    </source>
</evidence>
<sequence length="293" mass="30591">MRMGIDLGGTKIEGVVLSSKGIVLAKERVPTPQNYSAILDAIAELVARLETSAGGRASVGLGGPGAESAVNGRMKNSNTQCINGESLREDLSIRLRRIVRFSNDANCFALSEAVDGAGAAYSSVFGVILGTGTGGGLVFNKQVLSGANGIAGEWGHTPMPNYREGRPCYCGSVDCVETYLCGAGLARSYSNAGGEAMLVPEIVKRADAGEALANTVLDVYCRQLASALSVVINIVDPAAIVLGGGLSNIAKLYETVPLYWNDYVFSDRCVTKLLPAKYGDSSGVRGAAWLWGE</sequence>
<dbReference type="SUPFAM" id="SSF53067">
    <property type="entry name" value="Actin-like ATPase domain"/>
    <property type="match status" value="1"/>
</dbReference>
<dbReference type="PANTHER" id="PTHR18964">
    <property type="entry name" value="ROK (REPRESSOR, ORF, KINASE) FAMILY"/>
    <property type="match status" value="1"/>
</dbReference>
<evidence type="ECO:0000313" key="2">
    <source>
        <dbReference type="EMBL" id="MEX1668428.1"/>
    </source>
</evidence>
<dbReference type="Pfam" id="PF00480">
    <property type="entry name" value="ROK"/>
    <property type="match status" value="1"/>
</dbReference>
<evidence type="ECO:0000313" key="3">
    <source>
        <dbReference type="Proteomes" id="UP001557485"/>
    </source>
</evidence>
<dbReference type="InterPro" id="IPR000600">
    <property type="entry name" value="ROK"/>
</dbReference>
<dbReference type="InterPro" id="IPR049874">
    <property type="entry name" value="ROK_cs"/>
</dbReference>
<dbReference type="PROSITE" id="PS01125">
    <property type="entry name" value="ROK"/>
    <property type="match status" value="1"/>
</dbReference>
<dbReference type="RefSeq" id="WP_368380714.1">
    <property type="nucleotide sequence ID" value="NZ_JBFRYA010000004.1"/>
</dbReference>
<dbReference type="PANTHER" id="PTHR18964:SF174">
    <property type="entry name" value="D-ALLOSE KINASE-RELATED"/>
    <property type="match status" value="1"/>
</dbReference>
<dbReference type="InterPro" id="IPR043129">
    <property type="entry name" value="ATPase_NBD"/>
</dbReference>
<dbReference type="Gene3D" id="3.30.420.40">
    <property type="match status" value="2"/>
</dbReference>
<comment type="caution">
    <text evidence="2">The sequence shown here is derived from an EMBL/GenBank/DDBJ whole genome shotgun (WGS) entry which is preliminary data.</text>
</comment>
<gene>
    <name evidence="2" type="ORF">AB4876_05860</name>
</gene>
<accession>A0ABV3U5K8</accession>
<name>A0ABV3U5K8_9GAMM</name>
<keyword evidence="3" id="KW-1185">Reference proteome</keyword>
<keyword evidence="1" id="KW-0119">Carbohydrate metabolism</keyword>
<protein>
    <submittedName>
        <fullName evidence="2">ROK family protein</fullName>
    </submittedName>
</protein>
<organism evidence="2 3">
    <name type="scientific">Zhongshania guokunii</name>
    <dbReference type="NCBI Taxonomy" id="641783"/>
    <lineage>
        <taxon>Bacteria</taxon>
        <taxon>Pseudomonadati</taxon>
        <taxon>Pseudomonadota</taxon>
        <taxon>Gammaproteobacteria</taxon>
        <taxon>Cellvibrionales</taxon>
        <taxon>Spongiibacteraceae</taxon>
        <taxon>Zhongshania</taxon>
    </lineage>
</organism>
<reference evidence="2 3" key="1">
    <citation type="journal article" date="2011" name="Int. J. Syst. Evol. Microbiol.">
        <title>Zhongshania antarctica gen. nov., sp. nov. and Zhongshania guokunii sp. nov., gammaproteobacteria respectively isolated from coastal attached (fast) ice and surface seawater of the Antarctic.</title>
        <authorList>
            <person name="Li H.J."/>
            <person name="Zhang X.Y."/>
            <person name="Chen C.X."/>
            <person name="Zhang Y.J."/>
            <person name="Gao Z.M."/>
            <person name="Yu Y."/>
            <person name="Chen X.L."/>
            <person name="Chen B."/>
            <person name="Zhang Y.Z."/>
        </authorList>
    </citation>
    <scope>NUCLEOTIDE SEQUENCE [LARGE SCALE GENOMIC DNA]</scope>
    <source>
        <strain evidence="2 3">ZS6-22T</strain>
    </source>
</reference>
<dbReference type="Proteomes" id="UP001557485">
    <property type="component" value="Unassembled WGS sequence"/>
</dbReference>
<dbReference type="EMBL" id="JBFRYA010000004">
    <property type="protein sequence ID" value="MEX1668428.1"/>
    <property type="molecule type" value="Genomic_DNA"/>
</dbReference>